<feature type="region of interest" description="Disordered" evidence="1">
    <location>
        <begin position="1"/>
        <end position="99"/>
    </location>
</feature>
<feature type="compositionally biased region" description="Polar residues" evidence="1">
    <location>
        <begin position="68"/>
        <end position="85"/>
    </location>
</feature>
<dbReference type="KEGG" id="ccac:CcaHIS019_0502230"/>
<accession>A0AA48QWP9</accession>
<dbReference type="EMBL" id="AP028216">
    <property type="protein sequence ID" value="BEI92595.1"/>
    <property type="molecule type" value="Genomic_DNA"/>
</dbReference>
<evidence type="ECO:0000313" key="2">
    <source>
        <dbReference type="EMBL" id="BEI92595.1"/>
    </source>
</evidence>
<evidence type="ECO:0000256" key="1">
    <source>
        <dbReference type="SAM" id="MobiDB-lite"/>
    </source>
</evidence>
<name>A0AA48QWP9_9TREE</name>
<protein>
    <submittedName>
        <fullName evidence="2">Uncharacterized protein</fullName>
    </submittedName>
</protein>
<dbReference type="Proteomes" id="UP001233271">
    <property type="component" value="Chromosome 5"/>
</dbReference>
<evidence type="ECO:0000313" key="3">
    <source>
        <dbReference type="Proteomes" id="UP001233271"/>
    </source>
</evidence>
<dbReference type="RefSeq" id="XP_060457860.1">
    <property type="nucleotide sequence ID" value="XM_060601359.1"/>
</dbReference>
<dbReference type="GeneID" id="85496465"/>
<organism evidence="2 3">
    <name type="scientific">Cutaneotrichosporon cavernicola</name>
    <dbReference type="NCBI Taxonomy" id="279322"/>
    <lineage>
        <taxon>Eukaryota</taxon>
        <taxon>Fungi</taxon>
        <taxon>Dikarya</taxon>
        <taxon>Basidiomycota</taxon>
        <taxon>Agaricomycotina</taxon>
        <taxon>Tremellomycetes</taxon>
        <taxon>Trichosporonales</taxon>
        <taxon>Trichosporonaceae</taxon>
        <taxon>Cutaneotrichosporon</taxon>
    </lineage>
</organism>
<proteinExistence type="predicted"/>
<keyword evidence="3" id="KW-1185">Reference proteome</keyword>
<sequence length="292" mass="31342">MSLGPQPLFSPRLGGDTRRHRTASPCVRLPHLQVRSSPAIPPRTESLPSTITGHVMSESEATVALSMPQPSAPLNTAPSAPSQTAGPFKTGPSKPEPSKSKYVRLYDASTFQEAFGKGNSNLGSGGKDKPTLLGGVRPPKCIPAISASITLGLTLDPRLRAAMSKLPDRATRMRDMQVRIRSFRKTGKKRALAGWKRAARLSGKMLKMQYRLRHLNKELRGYAAAEGITLEWGGAPSPVKVVKALPSAEVRLKLQLAVEKARADAADSALRILLPAIEDAGVVIPKAFTSTF</sequence>
<gene>
    <name evidence="2" type="ORF">CcaverHIS019_0502230</name>
</gene>
<dbReference type="AlphaFoldDB" id="A0AA48QWP9"/>
<reference evidence="2" key="1">
    <citation type="journal article" date="2023" name="BMC Genomics">
        <title>Chromosome-level genome assemblies of Cutaneotrichosporon spp. (Trichosporonales, Basidiomycota) reveal imbalanced evolution between nucleotide sequences and chromosome synteny.</title>
        <authorList>
            <person name="Kobayashi Y."/>
            <person name="Kayamori A."/>
            <person name="Aoki K."/>
            <person name="Shiwa Y."/>
            <person name="Matsutani M."/>
            <person name="Fujita N."/>
            <person name="Sugita T."/>
            <person name="Iwasaki W."/>
            <person name="Tanaka N."/>
            <person name="Takashima M."/>
        </authorList>
    </citation>
    <scope>NUCLEOTIDE SEQUENCE</scope>
    <source>
        <strain evidence="2">HIS019</strain>
    </source>
</reference>